<dbReference type="EMBL" id="BMCT01000006">
    <property type="protein sequence ID" value="GGF74785.1"/>
    <property type="molecule type" value="Genomic_DNA"/>
</dbReference>
<accession>A0A917C982</accession>
<protein>
    <recommendedName>
        <fullName evidence="3">Polymerase nucleotidyl transferase domain-containing protein</fullName>
    </recommendedName>
</protein>
<reference evidence="1" key="1">
    <citation type="journal article" date="2014" name="Int. J. Syst. Evol. Microbiol.">
        <title>Complete genome sequence of Corynebacterium casei LMG S-19264T (=DSM 44701T), isolated from a smear-ripened cheese.</title>
        <authorList>
            <consortium name="US DOE Joint Genome Institute (JGI-PGF)"/>
            <person name="Walter F."/>
            <person name="Albersmeier A."/>
            <person name="Kalinowski J."/>
            <person name="Ruckert C."/>
        </authorList>
    </citation>
    <scope>NUCLEOTIDE SEQUENCE</scope>
    <source>
        <strain evidence="1">CCM 7897</strain>
    </source>
</reference>
<evidence type="ECO:0008006" key="3">
    <source>
        <dbReference type="Google" id="ProtNLM"/>
    </source>
</evidence>
<keyword evidence="2" id="KW-1185">Reference proteome</keyword>
<sequence>MCLGTQNHDQLLDKFNKDSFEKLTLMRNLAKEMFGDRSDFIIGVNGSLARREYTSGSDVDLFFLVLNQEIDPIKEKQNDFRSRLCDIGIKMPASGGVFEEPLPSNDMLATIGGNDDTNIFITRRLLFLLEGDWIFNKESFDLTRKLLIERYVDEGIEDKKICLFLLNDIIRYWRTICVDYEYKVYGGGKAKAIRLIKLRFSRMLLYFAGVVAVGETKDLSYKDKRDKLNLLLSEPPIERLRSVIGDDFILPLQLYAEFLTALDDPEIRSQLDQVGDEGLSTEQYLLLSEKARSFKNTLLHILLTKLGTAHPVIKALLL</sequence>
<proteinExistence type="predicted"/>
<evidence type="ECO:0000313" key="1">
    <source>
        <dbReference type="EMBL" id="GGF74785.1"/>
    </source>
</evidence>
<dbReference type="SUPFAM" id="SSF81301">
    <property type="entry name" value="Nucleotidyltransferase"/>
    <property type="match status" value="1"/>
</dbReference>
<dbReference type="Proteomes" id="UP000606044">
    <property type="component" value="Unassembled WGS sequence"/>
</dbReference>
<organism evidence="1 2">
    <name type="scientific">Azorhizobium oxalatiphilum</name>
    <dbReference type="NCBI Taxonomy" id="980631"/>
    <lineage>
        <taxon>Bacteria</taxon>
        <taxon>Pseudomonadati</taxon>
        <taxon>Pseudomonadota</taxon>
        <taxon>Alphaproteobacteria</taxon>
        <taxon>Hyphomicrobiales</taxon>
        <taxon>Xanthobacteraceae</taxon>
        <taxon>Azorhizobium</taxon>
    </lineage>
</organism>
<dbReference type="AlphaFoldDB" id="A0A917C982"/>
<reference evidence="1" key="2">
    <citation type="submission" date="2020-09" db="EMBL/GenBank/DDBJ databases">
        <authorList>
            <person name="Sun Q."/>
            <person name="Sedlacek I."/>
        </authorList>
    </citation>
    <scope>NUCLEOTIDE SEQUENCE</scope>
    <source>
        <strain evidence="1">CCM 7897</strain>
    </source>
</reference>
<dbReference type="InterPro" id="IPR043519">
    <property type="entry name" value="NT_sf"/>
</dbReference>
<gene>
    <name evidence="1" type="ORF">GCM10007301_38320</name>
</gene>
<comment type="caution">
    <text evidence="1">The sequence shown here is derived from an EMBL/GenBank/DDBJ whole genome shotgun (WGS) entry which is preliminary data.</text>
</comment>
<name>A0A917C982_9HYPH</name>
<evidence type="ECO:0000313" key="2">
    <source>
        <dbReference type="Proteomes" id="UP000606044"/>
    </source>
</evidence>